<feature type="domain" description="NAD-dependent epimerase/dehydratase" evidence="3">
    <location>
        <begin position="17"/>
        <end position="203"/>
    </location>
</feature>
<dbReference type="Proteomes" id="UP000799750">
    <property type="component" value="Unassembled WGS sequence"/>
</dbReference>
<sequence length="363" mass="39627">MSTLKISNPRLPLGSTVLVTGVNGLIASQLADQLIQAGYRVRGSVRSVSKYAWLDSFFSDRYGSDKFSLVEVTDMRVPGCFDDAAKDVSGIAHTTSCMDLTTQDPNEVIPPVLQSITTALEAAKKSATVEAFVLTSSSWATKSAEPNVEEYIDVESWNEAAVKSAWDPSDTGRAPATIYSASKVAAEQALWKWVKENDPKFVVNAVLPSTTTGGILNPEKQGIPSTAGFVQMFYNAQKTEDVQFPMAFVKPGWYIDVVDVAKLHIAGLVDPGVTNERLYGFAGDFTWDDILAIFRELDPKKTFLKNFGLERDKVDIRPRGRAEEVLKECFGAGFTGLKESITANVESFTKHQVKGDAGWVSTT</sequence>
<dbReference type="Pfam" id="PF01370">
    <property type="entry name" value="Epimerase"/>
    <property type="match status" value="1"/>
</dbReference>
<evidence type="ECO:0000313" key="4">
    <source>
        <dbReference type="EMBL" id="KAF2500119.1"/>
    </source>
</evidence>
<accession>A0A6A6R6C2</accession>
<proteinExistence type="inferred from homology"/>
<reference evidence="4" key="1">
    <citation type="journal article" date="2020" name="Stud. Mycol.">
        <title>101 Dothideomycetes genomes: a test case for predicting lifestyles and emergence of pathogens.</title>
        <authorList>
            <person name="Haridas S."/>
            <person name="Albert R."/>
            <person name="Binder M."/>
            <person name="Bloem J."/>
            <person name="Labutti K."/>
            <person name="Salamov A."/>
            <person name="Andreopoulos B."/>
            <person name="Baker S."/>
            <person name="Barry K."/>
            <person name="Bills G."/>
            <person name="Bluhm B."/>
            <person name="Cannon C."/>
            <person name="Castanera R."/>
            <person name="Culley D."/>
            <person name="Daum C."/>
            <person name="Ezra D."/>
            <person name="Gonzalez J."/>
            <person name="Henrissat B."/>
            <person name="Kuo A."/>
            <person name="Liang C."/>
            <person name="Lipzen A."/>
            <person name="Lutzoni F."/>
            <person name="Magnuson J."/>
            <person name="Mondo S."/>
            <person name="Nolan M."/>
            <person name="Ohm R."/>
            <person name="Pangilinan J."/>
            <person name="Park H.-J."/>
            <person name="Ramirez L."/>
            <person name="Alfaro M."/>
            <person name="Sun H."/>
            <person name="Tritt A."/>
            <person name="Yoshinaga Y."/>
            <person name="Zwiers L.-H."/>
            <person name="Turgeon B."/>
            <person name="Goodwin S."/>
            <person name="Spatafora J."/>
            <person name="Crous P."/>
            <person name="Grigoriev I."/>
        </authorList>
    </citation>
    <scope>NUCLEOTIDE SEQUENCE</scope>
    <source>
        <strain evidence="4">CBS 269.34</strain>
    </source>
</reference>
<dbReference type="PANTHER" id="PTHR10366">
    <property type="entry name" value="NAD DEPENDENT EPIMERASE/DEHYDRATASE"/>
    <property type="match status" value="1"/>
</dbReference>
<dbReference type="AlphaFoldDB" id="A0A6A6R6C2"/>
<dbReference type="PANTHER" id="PTHR10366:SF562">
    <property type="entry name" value="ALDEHYDE REDUCTASE II (AFU_ORTHOLOGUE AFUA_1G11360)"/>
    <property type="match status" value="1"/>
</dbReference>
<keyword evidence="5" id="KW-1185">Reference proteome</keyword>
<dbReference type="InterPro" id="IPR050425">
    <property type="entry name" value="NAD(P)_dehydrat-like"/>
</dbReference>
<organism evidence="4 5">
    <name type="scientific">Lophium mytilinum</name>
    <dbReference type="NCBI Taxonomy" id="390894"/>
    <lineage>
        <taxon>Eukaryota</taxon>
        <taxon>Fungi</taxon>
        <taxon>Dikarya</taxon>
        <taxon>Ascomycota</taxon>
        <taxon>Pezizomycotina</taxon>
        <taxon>Dothideomycetes</taxon>
        <taxon>Pleosporomycetidae</taxon>
        <taxon>Mytilinidiales</taxon>
        <taxon>Mytilinidiaceae</taxon>
        <taxon>Lophium</taxon>
    </lineage>
</organism>
<dbReference type="OrthoDB" id="2735536at2759"/>
<keyword evidence="1" id="KW-0560">Oxidoreductase</keyword>
<name>A0A6A6R6C2_9PEZI</name>
<gene>
    <name evidence="4" type="ORF">BU16DRAFT_522948</name>
</gene>
<dbReference type="EMBL" id="MU004183">
    <property type="protein sequence ID" value="KAF2500119.1"/>
    <property type="molecule type" value="Genomic_DNA"/>
</dbReference>
<dbReference type="SUPFAM" id="SSF51735">
    <property type="entry name" value="NAD(P)-binding Rossmann-fold domains"/>
    <property type="match status" value="1"/>
</dbReference>
<evidence type="ECO:0000256" key="1">
    <source>
        <dbReference type="ARBA" id="ARBA00023002"/>
    </source>
</evidence>
<dbReference type="InterPro" id="IPR036291">
    <property type="entry name" value="NAD(P)-bd_dom_sf"/>
</dbReference>
<dbReference type="InterPro" id="IPR001509">
    <property type="entry name" value="Epimerase_deHydtase"/>
</dbReference>
<evidence type="ECO:0000313" key="5">
    <source>
        <dbReference type="Proteomes" id="UP000799750"/>
    </source>
</evidence>
<dbReference type="FunFam" id="3.40.50.720:FF:000426">
    <property type="entry name" value="Aldehyde reductase 2"/>
    <property type="match status" value="1"/>
</dbReference>
<protein>
    <submittedName>
        <fullName evidence="4">NAD dependent epimerase/dehydratase</fullName>
    </submittedName>
</protein>
<dbReference type="GO" id="GO:0016616">
    <property type="term" value="F:oxidoreductase activity, acting on the CH-OH group of donors, NAD or NADP as acceptor"/>
    <property type="evidence" value="ECO:0007669"/>
    <property type="project" value="TreeGrafter"/>
</dbReference>
<comment type="similarity">
    <text evidence="2">Belongs to the NAD(P)-dependent epimerase/dehydratase family. Dihydroflavonol-4-reductase subfamily.</text>
</comment>
<evidence type="ECO:0000256" key="2">
    <source>
        <dbReference type="ARBA" id="ARBA00023445"/>
    </source>
</evidence>
<dbReference type="Gene3D" id="3.40.50.720">
    <property type="entry name" value="NAD(P)-binding Rossmann-like Domain"/>
    <property type="match status" value="1"/>
</dbReference>
<evidence type="ECO:0000259" key="3">
    <source>
        <dbReference type="Pfam" id="PF01370"/>
    </source>
</evidence>